<feature type="region of interest" description="Disordered" evidence="1">
    <location>
        <begin position="1"/>
        <end position="30"/>
    </location>
</feature>
<evidence type="ECO:0000313" key="3">
    <source>
        <dbReference type="Proteomes" id="UP000574390"/>
    </source>
</evidence>
<dbReference type="EMBL" id="JABANM010032907">
    <property type="protein sequence ID" value="KAF4702160.1"/>
    <property type="molecule type" value="Genomic_DNA"/>
</dbReference>
<gene>
    <name evidence="2" type="ORF">FOZ62_023102</name>
</gene>
<evidence type="ECO:0000256" key="1">
    <source>
        <dbReference type="SAM" id="MobiDB-lite"/>
    </source>
</evidence>
<organism evidence="2 3">
    <name type="scientific">Perkinsus olseni</name>
    <name type="common">Perkinsus atlanticus</name>
    <dbReference type="NCBI Taxonomy" id="32597"/>
    <lineage>
        <taxon>Eukaryota</taxon>
        <taxon>Sar</taxon>
        <taxon>Alveolata</taxon>
        <taxon>Perkinsozoa</taxon>
        <taxon>Perkinsea</taxon>
        <taxon>Perkinsida</taxon>
        <taxon>Perkinsidae</taxon>
        <taxon>Perkinsus</taxon>
    </lineage>
</organism>
<reference evidence="2 3" key="1">
    <citation type="submission" date="2020-04" db="EMBL/GenBank/DDBJ databases">
        <title>Perkinsus olseni comparative genomics.</title>
        <authorList>
            <person name="Bogema D.R."/>
        </authorList>
    </citation>
    <scope>NUCLEOTIDE SEQUENCE [LARGE SCALE GENOMIC DNA]</scope>
    <source>
        <strain evidence="2">ATCC PRA-205</strain>
    </source>
</reference>
<accession>A0A7J6Q3K5</accession>
<dbReference type="Proteomes" id="UP000574390">
    <property type="component" value="Unassembled WGS sequence"/>
</dbReference>
<proteinExistence type="predicted"/>
<dbReference type="AlphaFoldDB" id="A0A7J6Q3K5"/>
<evidence type="ECO:0000313" key="2">
    <source>
        <dbReference type="EMBL" id="KAF4702160.1"/>
    </source>
</evidence>
<protein>
    <submittedName>
        <fullName evidence="2">Uncharacterized protein</fullName>
    </submittedName>
</protein>
<name>A0A7J6Q3K5_PEROL</name>
<sequence>MPAEGSPLNATGDVSADKTDAQDDDLDGGHNDNTTTIILRGHLFDSQLVNSVLDIVEEHKSVAHDVLPSVGYVCTSADRPATSWT</sequence>
<comment type="caution">
    <text evidence="2">The sequence shown here is derived from an EMBL/GenBank/DDBJ whole genome shotgun (WGS) entry which is preliminary data.</text>
</comment>